<keyword evidence="3" id="KW-0328">Glycosyltransferase</keyword>
<keyword evidence="3" id="KW-0808">Transferase</keyword>
<dbReference type="OrthoDB" id="9792322at2"/>
<dbReference type="Pfam" id="PF13439">
    <property type="entry name" value="Glyco_transf_4"/>
    <property type="match status" value="1"/>
</dbReference>
<name>R9GR06_9SPHI</name>
<protein>
    <submittedName>
        <fullName evidence="3">Glycosyltransferase</fullName>
        <ecNumber evidence="3">2.4.1.-</ecNumber>
    </submittedName>
</protein>
<feature type="domain" description="Glycosyltransferase subfamily 4-like N-terminal" evidence="2">
    <location>
        <begin position="41"/>
        <end position="152"/>
    </location>
</feature>
<dbReference type="eggNOG" id="COG0297">
    <property type="taxonomic scope" value="Bacteria"/>
</dbReference>
<dbReference type="RefSeq" id="WP_016195734.1">
    <property type="nucleotide sequence ID" value="NZ_AQPN01000090.1"/>
</dbReference>
<dbReference type="PATRIC" id="fig|1150600.3.peg.2476"/>
<keyword evidence="4" id="KW-1185">Reference proteome</keyword>
<dbReference type="Pfam" id="PF00534">
    <property type="entry name" value="Glycos_transf_1"/>
    <property type="match status" value="1"/>
</dbReference>
<dbReference type="CDD" id="cd03801">
    <property type="entry name" value="GT4_PimA-like"/>
    <property type="match status" value="1"/>
</dbReference>
<dbReference type="Gene3D" id="3.40.50.2000">
    <property type="entry name" value="Glycogen Phosphorylase B"/>
    <property type="match status" value="2"/>
</dbReference>
<dbReference type="EMBL" id="AQPN01000090">
    <property type="protein sequence ID" value="EOR94262.1"/>
    <property type="molecule type" value="Genomic_DNA"/>
</dbReference>
<dbReference type="Proteomes" id="UP000014174">
    <property type="component" value="Unassembled WGS sequence"/>
</dbReference>
<reference evidence="3 4" key="1">
    <citation type="journal article" date="2013" name="Genome Announc.">
        <title>Draft Genome Sequence of Arcticibacter svalbardensis Strain MN12-7T, a Member of the Family Sphingobacteriaceae Isolated from an Arctic Soil Sample.</title>
        <authorList>
            <person name="Shivaji S."/>
            <person name="Ara S."/>
            <person name="Prasad S."/>
            <person name="Manasa B.P."/>
            <person name="Begum Z."/>
            <person name="Singh A."/>
            <person name="Kumar Pinnaka A."/>
        </authorList>
    </citation>
    <scope>NUCLEOTIDE SEQUENCE [LARGE SCALE GENOMIC DNA]</scope>
    <source>
        <strain evidence="3 4">MN12-7</strain>
    </source>
</reference>
<dbReference type="PANTHER" id="PTHR45947:SF3">
    <property type="entry name" value="SULFOQUINOVOSYL TRANSFERASE SQD2"/>
    <property type="match status" value="1"/>
</dbReference>
<evidence type="ECO:0000313" key="3">
    <source>
        <dbReference type="EMBL" id="EOR94262.1"/>
    </source>
</evidence>
<dbReference type="InterPro" id="IPR050194">
    <property type="entry name" value="Glycosyltransferase_grp1"/>
</dbReference>
<dbReference type="SUPFAM" id="SSF53756">
    <property type="entry name" value="UDP-Glycosyltransferase/glycogen phosphorylase"/>
    <property type="match status" value="1"/>
</dbReference>
<sequence>MEILFISHKYPPALGGMEKQSFELINGLKPYLKVHSIVYEGKESRLSFFLKLNQRIILLCKENQGISIIHFNDALVAAWSLTHKGYSHLKRTMTVHGLDIVFPSRIYQHFVLPKFNRFDLIFAVSRATAEACILRGISPGKVVVVNNGVDTSIKPSLLRADIAIMMKEKYHLDCTDKRILVAMGRPVKRKGFSWFIQNVLPKLHEDFILLLIGPSVEEKTDFKNYLFKNIPSFIRKPMELFLGYPSDRQTVITLIKNPLISGRVKNLGKLPFTDIINILGIAEALIMPNIYIKGDMEGFGLVGLEASMCGTKVIASGIEGITDAVHPGKNGILLPTQDANAWIDALNQLINEPKKMNRADIINYTKQQFNWKKMTDHYLSFFKKLITEQRQYTDTTL</sequence>
<feature type="domain" description="Glycosyl transferase family 1" evidence="1">
    <location>
        <begin position="175"/>
        <end position="366"/>
    </location>
</feature>
<dbReference type="InterPro" id="IPR028098">
    <property type="entry name" value="Glyco_trans_4-like_N"/>
</dbReference>
<organism evidence="3 4">
    <name type="scientific">Arcticibacter svalbardensis MN12-7</name>
    <dbReference type="NCBI Taxonomy" id="1150600"/>
    <lineage>
        <taxon>Bacteria</taxon>
        <taxon>Pseudomonadati</taxon>
        <taxon>Bacteroidota</taxon>
        <taxon>Sphingobacteriia</taxon>
        <taxon>Sphingobacteriales</taxon>
        <taxon>Sphingobacteriaceae</taxon>
        <taxon>Arcticibacter</taxon>
    </lineage>
</organism>
<proteinExistence type="predicted"/>
<dbReference type="STRING" id="1150600.ADIARSV_2503"/>
<dbReference type="GO" id="GO:0016757">
    <property type="term" value="F:glycosyltransferase activity"/>
    <property type="evidence" value="ECO:0007669"/>
    <property type="project" value="UniProtKB-KW"/>
</dbReference>
<dbReference type="PANTHER" id="PTHR45947">
    <property type="entry name" value="SULFOQUINOVOSYL TRANSFERASE SQD2"/>
    <property type="match status" value="1"/>
</dbReference>
<dbReference type="EC" id="2.4.1.-" evidence="3"/>
<evidence type="ECO:0000259" key="1">
    <source>
        <dbReference type="Pfam" id="PF00534"/>
    </source>
</evidence>
<dbReference type="InterPro" id="IPR001296">
    <property type="entry name" value="Glyco_trans_1"/>
</dbReference>
<evidence type="ECO:0000259" key="2">
    <source>
        <dbReference type="Pfam" id="PF13439"/>
    </source>
</evidence>
<accession>R9GR06</accession>
<evidence type="ECO:0000313" key="4">
    <source>
        <dbReference type="Proteomes" id="UP000014174"/>
    </source>
</evidence>
<dbReference type="AlphaFoldDB" id="R9GR06"/>
<comment type="caution">
    <text evidence="3">The sequence shown here is derived from an EMBL/GenBank/DDBJ whole genome shotgun (WGS) entry which is preliminary data.</text>
</comment>
<gene>
    <name evidence="3" type="ORF">ADIARSV_2503</name>
</gene>